<dbReference type="SUPFAM" id="SSF48726">
    <property type="entry name" value="Immunoglobulin"/>
    <property type="match status" value="1"/>
</dbReference>
<evidence type="ECO:0000313" key="11">
    <source>
        <dbReference type="Proteomes" id="UP000472271"/>
    </source>
</evidence>
<dbReference type="Pfam" id="PF07686">
    <property type="entry name" value="V-set"/>
    <property type="match status" value="1"/>
</dbReference>
<feature type="signal peptide" evidence="8">
    <location>
        <begin position="1"/>
        <end position="20"/>
    </location>
</feature>
<sequence>MSTFLSSLLLLFVISPSVWSYEAPEDKEDVFARKACPAFLTFTNAAYLCGATVELPCLCKPQQVQSVVWFFRKHSGSPEETKGLTDHHGNQLLDSSQVPHHGDLRSRFSIRLFSLLIFRAGPDDAGLYICGSAHRDFFYGYDLDIQEVHVISFTSRRLSSPQPLFQTFTRFRSWSECDRCGLLGEQVRAGLCYVHSQYLHVRYRRTNQTVVSCGSGAVPRAFGPLKKKGGAKLEVRGCEVTCPAQAPKGNCIQKSVCVIVSASSPLEVPVLYLNHPADQILTLGCPGARSNMVVAWDRGSEPLYRSEHKTGSRIWIDTGHHLVFKPARTQDSGNLQRSKVIGQRLSVAGEVYFYLPVSASCLFHPYNTIWLHCRCHCQAAARTSLSHNARHDKIPKMPKLPPGSVCKHMVRLWWMALRNCSP</sequence>
<dbReference type="InParanoid" id="A0A673AGI3"/>
<reference evidence="10" key="3">
    <citation type="submission" date="2025-09" db="UniProtKB">
        <authorList>
            <consortium name="Ensembl"/>
        </authorList>
    </citation>
    <scope>IDENTIFICATION</scope>
</reference>
<proteinExistence type="inferred from homology"/>
<comment type="subcellular location">
    <subcellularLocation>
        <location evidence="1">Membrane</location>
        <topology evidence="1">Single-pass type I membrane protein</topology>
    </subcellularLocation>
</comment>
<dbReference type="InterPro" id="IPR036179">
    <property type="entry name" value="Ig-like_dom_sf"/>
</dbReference>
<keyword evidence="11" id="KW-1185">Reference proteome</keyword>
<evidence type="ECO:0000256" key="5">
    <source>
        <dbReference type="ARBA" id="ARBA00022989"/>
    </source>
</evidence>
<dbReference type="Ensembl" id="ENSSORT00005028620.1">
    <property type="protein sequence ID" value="ENSSORP00005027823.1"/>
    <property type="gene ID" value="ENSSORG00005013316.1"/>
</dbReference>
<name>A0A673AGI3_9TELE</name>
<evidence type="ECO:0000256" key="4">
    <source>
        <dbReference type="ARBA" id="ARBA00022729"/>
    </source>
</evidence>
<evidence type="ECO:0000256" key="1">
    <source>
        <dbReference type="ARBA" id="ARBA00004479"/>
    </source>
</evidence>
<accession>A0A673AGI3</accession>
<keyword evidence="4 8" id="KW-0732">Signal</keyword>
<dbReference type="InterPro" id="IPR039311">
    <property type="entry name" value="FAM187A/B"/>
</dbReference>
<comment type="similarity">
    <text evidence="2">Belongs to the FAM187 family.</text>
</comment>
<dbReference type="InterPro" id="IPR013106">
    <property type="entry name" value="Ig_V-set"/>
</dbReference>
<evidence type="ECO:0000313" key="10">
    <source>
        <dbReference type="Ensembl" id="ENSSORP00005027823.1"/>
    </source>
</evidence>
<evidence type="ECO:0000256" key="2">
    <source>
        <dbReference type="ARBA" id="ARBA00008727"/>
    </source>
</evidence>
<evidence type="ECO:0000256" key="3">
    <source>
        <dbReference type="ARBA" id="ARBA00022692"/>
    </source>
</evidence>
<dbReference type="Proteomes" id="UP000472271">
    <property type="component" value="Chromosome 7"/>
</dbReference>
<evidence type="ECO:0000256" key="8">
    <source>
        <dbReference type="SAM" id="SignalP"/>
    </source>
</evidence>
<dbReference type="InterPro" id="IPR013783">
    <property type="entry name" value="Ig-like_fold"/>
</dbReference>
<dbReference type="AlphaFoldDB" id="A0A673AGI3"/>
<protein>
    <recommendedName>
        <fullName evidence="9">Immunoglobulin V-set domain-containing protein</fullName>
    </recommendedName>
</protein>
<reference evidence="10" key="2">
    <citation type="submission" date="2025-08" db="UniProtKB">
        <authorList>
            <consortium name="Ensembl"/>
        </authorList>
    </citation>
    <scope>IDENTIFICATION</scope>
</reference>
<feature type="domain" description="Immunoglobulin V-set" evidence="9">
    <location>
        <begin position="50"/>
        <end position="135"/>
    </location>
</feature>
<organism evidence="10 11">
    <name type="scientific">Sphaeramia orbicularis</name>
    <name type="common">orbiculate cardinalfish</name>
    <dbReference type="NCBI Taxonomy" id="375764"/>
    <lineage>
        <taxon>Eukaryota</taxon>
        <taxon>Metazoa</taxon>
        <taxon>Chordata</taxon>
        <taxon>Craniata</taxon>
        <taxon>Vertebrata</taxon>
        <taxon>Euteleostomi</taxon>
        <taxon>Actinopterygii</taxon>
        <taxon>Neopterygii</taxon>
        <taxon>Teleostei</taxon>
        <taxon>Neoteleostei</taxon>
        <taxon>Acanthomorphata</taxon>
        <taxon>Gobiaria</taxon>
        <taxon>Kurtiformes</taxon>
        <taxon>Apogonoidei</taxon>
        <taxon>Apogonidae</taxon>
        <taxon>Apogoninae</taxon>
        <taxon>Sphaeramia</taxon>
    </lineage>
</organism>
<dbReference type="Gene3D" id="2.60.40.10">
    <property type="entry name" value="Immunoglobulins"/>
    <property type="match status" value="1"/>
</dbReference>
<keyword evidence="3" id="KW-0812">Transmembrane</keyword>
<keyword evidence="5" id="KW-1133">Transmembrane helix</keyword>
<keyword evidence="7" id="KW-0325">Glycoprotein</keyword>
<dbReference type="PANTHER" id="PTHR32178:SF7">
    <property type="entry name" value="IG-LIKE V-TYPE DOMAIN-CONTAINING PROTEIN FAM187A"/>
    <property type="match status" value="1"/>
</dbReference>
<reference evidence="10" key="1">
    <citation type="submission" date="2019-06" db="EMBL/GenBank/DDBJ databases">
        <authorList>
            <consortium name="Wellcome Sanger Institute Data Sharing"/>
        </authorList>
    </citation>
    <scope>NUCLEOTIDE SEQUENCE [LARGE SCALE GENOMIC DNA]</scope>
</reference>
<feature type="chain" id="PRO_5025552390" description="Immunoglobulin V-set domain-containing protein" evidence="8">
    <location>
        <begin position="21"/>
        <end position="422"/>
    </location>
</feature>
<evidence type="ECO:0000256" key="6">
    <source>
        <dbReference type="ARBA" id="ARBA00023136"/>
    </source>
</evidence>
<dbReference type="PANTHER" id="PTHR32178">
    <property type="entry name" value="FAM187"/>
    <property type="match status" value="1"/>
</dbReference>
<dbReference type="GO" id="GO:0016020">
    <property type="term" value="C:membrane"/>
    <property type="evidence" value="ECO:0007669"/>
    <property type="project" value="UniProtKB-SubCell"/>
</dbReference>
<evidence type="ECO:0000259" key="9">
    <source>
        <dbReference type="Pfam" id="PF07686"/>
    </source>
</evidence>
<evidence type="ECO:0000256" key="7">
    <source>
        <dbReference type="ARBA" id="ARBA00023180"/>
    </source>
</evidence>
<keyword evidence="6" id="KW-0472">Membrane</keyword>